<reference evidence="4 5" key="1">
    <citation type="submission" date="2019-10" db="EMBL/GenBank/DDBJ databases">
        <title>Rubrobacter sp nov SCSIO 52090 isolated from a deep-sea sediment in the South China Sea.</title>
        <authorList>
            <person name="Chen R.W."/>
        </authorList>
    </citation>
    <scope>NUCLEOTIDE SEQUENCE [LARGE SCALE GENOMIC DNA]</scope>
    <source>
        <strain evidence="4 5">SCSIO 52909</strain>
    </source>
</reference>
<evidence type="ECO:0000313" key="4">
    <source>
        <dbReference type="EMBL" id="QIN82819.1"/>
    </source>
</evidence>
<feature type="transmembrane region" description="Helical" evidence="2">
    <location>
        <begin position="21"/>
        <end position="44"/>
    </location>
</feature>
<feature type="transmembrane region" description="Helical" evidence="2">
    <location>
        <begin position="50"/>
        <end position="71"/>
    </location>
</feature>
<keyword evidence="5" id="KW-1185">Reference proteome</keyword>
<feature type="domain" description="EamA" evidence="3">
    <location>
        <begin position="30"/>
        <end position="153"/>
    </location>
</feature>
<dbReference type="InterPro" id="IPR000620">
    <property type="entry name" value="EamA_dom"/>
</dbReference>
<feature type="transmembrane region" description="Helical" evidence="2">
    <location>
        <begin position="83"/>
        <end position="103"/>
    </location>
</feature>
<feature type="transmembrane region" description="Helical" evidence="2">
    <location>
        <begin position="109"/>
        <end position="131"/>
    </location>
</feature>
<evidence type="ECO:0000259" key="3">
    <source>
        <dbReference type="Pfam" id="PF00892"/>
    </source>
</evidence>
<protein>
    <submittedName>
        <fullName evidence="4">EamA family transporter</fullName>
    </submittedName>
</protein>
<proteinExistence type="inferred from homology"/>
<dbReference type="Pfam" id="PF00892">
    <property type="entry name" value="EamA"/>
    <property type="match status" value="2"/>
</dbReference>
<dbReference type="Proteomes" id="UP000501452">
    <property type="component" value="Chromosome"/>
</dbReference>
<keyword evidence="2" id="KW-0812">Transmembrane</keyword>
<feature type="transmembrane region" description="Helical" evidence="2">
    <location>
        <begin position="259"/>
        <end position="279"/>
    </location>
</feature>
<feature type="transmembrane region" description="Helical" evidence="2">
    <location>
        <begin position="229"/>
        <end position="252"/>
    </location>
</feature>
<evidence type="ECO:0000256" key="1">
    <source>
        <dbReference type="ARBA" id="ARBA00007362"/>
    </source>
</evidence>
<accession>A0A6G8Q8P5</accession>
<dbReference type="PANTHER" id="PTHR22911">
    <property type="entry name" value="ACYL-MALONYL CONDENSING ENZYME-RELATED"/>
    <property type="match status" value="1"/>
</dbReference>
<gene>
    <name evidence="4" type="ORF">GBA63_09260</name>
</gene>
<evidence type="ECO:0000313" key="5">
    <source>
        <dbReference type="Proteomes" id="UP000501452"/>
    </source>
</evidence>
<dbReference type="Gene3D" id="1.10.3730.20">
    <property type="match status" value="2"/>
</dbReference>
<evidence type="ECO:0000256" key="2">
    <source>
        <dbReference type="SAM" id="Phobius"/>
    </source>
</evidence>
<comment type="similarity">
    <text evidence="1">Belongs to the EamA transporter family.</text>
</comment>
<dbReference type="SUPFAM" id="SSF103481">
    <property type="entry name" value="Multidrug resistance efflux transporter EmrE"/>
    <property type="match status" value="2"/>
</dbReference>
<dbReference type="AlphaFoldDB" id="A0A6G8Q8P5"/>
<dbReference type="InterPro" id="IPR037185">
    <property type="entry name" value="EmrE-like"/>
</dbReference>
<sequence>MVASGAVLQGKRGSGLVRDEVRGGGALGAVAVGVVAVSSAAVMIRLAGAPALAVAFWRCALGVLILLPPALVRKDEFPKGRSLYVGIASGVALGAHFGFWISSLDYTSVAASVVLVSNTPVFVAILAYLLFGERTTPVSFAGILVALGGTIVIAQDGSAGSAALFGNALALLGALTFTVYVLIGRSQRSAAEPVGVLPYSIVLYSAAAGALLPAALLSGDRMWGYPGETWFWLIAIAVGPQILGHTVFNWALRYVEASVISGTVLAEPVVAALLAWLVLAEKPGPVTVIGGAIVLVGIFLLLRGRRKADQPVS</sequence>
<feature type="transmembrane region" description="Helical" evidence="2">
    <location>
        <begin position="161"/>
        <end position="183"/>
    </location>
</feature>
<feature type="transmembrane region" description="Helical" evidence="2">
    <location>
        <begin position="285"/>
        <end position="302"/>
    </location>
</feature>
<feature type="transmembrane region" description="Helical" evidence="2">
    <location>
        <begin position="138"/>
        <end position="155"/>
    </location>
</feature>
<keyword evidence="2" id="KW-0472">Membrane</keyword>
<feature type="domain" description="EamA" evidence="3">
    <location>
        <begin position="165"/>
        <end position="302"/>
    </location>
</feature>
<name>A0A6G8Q8P5_9ACTN</name>
<keyword evidence="2" id="KW-1133">Transmembrane helix</keyword>
<dbReference type="EMBL" id="CP045119">
    <property type="protein sequence ID" value="QIN82819.1"/>
    <property type="molecule type" value="Genomic_DNA"/>
</dbReference>
<feature type="transmembrane region" description="Helical" evidence="2">
    <location>
        <begin position="195"/>
        <end position="217"/>
    </location>
</feature>
<dbReference type="KEGG" id="rub:GBA63_09260"/>
<dbReference type="PANTHER" id="PTHR22911:SF76">
    <property type="entry name" value="EAMA DOMAIN-CONTAINING PROTEIN"/>
    <property type="match status" value="1"/>
</dbReference>
<dbReference type="GO" id="GO:0016020">
    <property type="term" value="C:membrane"/>
    <property type="evidence" value="ECO:0007669"/>
    <property type="project" value="InterPro"/>
</dbReference>
<organism evidence="4 5">
    <name type="scientific">Rubrobacter tropicus</name>
    <dbReference type="NCBI Taxonomy" id="2653851"/>
    <lineage>
        <taxon>Bacteria</taxon>
        <taxon>Bacillati</taxon>
        <taxon>Actinomycetota</taxon>
        <taxon>Rubrobacteria</taxon>
        <taxon>Rubrobacterales</taxon>
        <taxon>Rubrobacteraceae</taxon>
        <taxon>Rubrobacter</taxon>
    </lineage>
</organism>